<proteinExistence type="predicted"/>
<protein>
    <submittedName>
        <fullName evidence="2">Uncharacterized protein</fullName>
    </submittedName>
</protein>
<reference evidence="2" key="1">
    <citation type="submission" date="2022-11" db="UniProtKB">
        <authorList>
            <consortium name="WormBaseParasite"/>
        </authorList>
    </citation>
    <scope>IDENTIFICATION</scope>
</reference>
<dbReference type="Proteomes" id="UP000887579">
    <property type="component" value="Unplaced"/>
</dbReference>
<evidence type="ECO:0000313" key="2">
    <source>
        <dbReference type="WBParaSite" id="ES5_v2.g9826.t1"/>
    </source>
</evidence>
<sequence length="220" mass="25321">MTTKNYGLSLKDKERGFVDDTSNNRFNELNLNQNYKCVSKEPFHSKTITNDSRKVQNYDSSCSWNKSSKNLSSKYLTIERDSGEKHELKKLTNANNSTLSLHIAEYENSDEDKKGFNRIEKEDNEGEKPDYKWEDAKQIFNGSPSVIQNSFEFPRQQKEDQTNRPELMQFKASQQLLNPNQSSASGNLPLMNEEQPYSTAEECIDRLNTIELGIKELVGT</sequence>
<organism evidence="1 2">
    <name type="scientific">Panagrolaimus sp. ES5</name>
    <dbReference type="NCBI Taxonomy" id="591445"/>
    <lineage>
        <taxon>Eukaryota</taxon>
        <taxon>Metazoa</taxon>
        <taxon>Ecdysozoa</taxon>
        <taxon>Nematoda</taxon>
        <taxon>Chromadorea</taxon>
        <taxon>Rhabditida</taxon>
        <taxon>Tylenchina</taxon>
        <taxon>Panagrolaimomorpha</taxon>
        <taxon>Panagrolaimoidea</taxon>
        <taxon>Panagrolaimidae</taxon>
        <taxon>Panagrolaimus</taxon>
    </lineage>
</organism>
<accession>A0AC34GY80</accession>
<dbReference type="WBParaSite" id="ES5_v2.g9826.t1">
    <property type="protein sequence ID" value="ES5_v2.g9826.t1"/>
    <property type="gene ID" value="ES5_v2.g9826"/>
</dbReference>
<name>A0AC34GY80_9BILA</name>
<evidence type="ECO:0000313" key="1">
    <source>
        <dbReference type="Proteomes" id="UP000887579"/>
    </source>
</evidence>